<sequence length="98" mass="11064">MVLKHWIENTIEEDLANTAKSILDANKEEVERMVANNAFLLREMKEEAKKAGKIEGKLEGKNEEKIQIAKNLLDVLDDDTIATKTGLSLEVVKNLRKS</sequence>
<organism evidence="1 2">
    <name type="scientific">Clostridium manihotivorum</name>
    <dbReference type="NCBI Taxonomy" id="2320868"/>
    <lineage>
        <taxon>Bacteria</taxon>
        <taxon>Bacillati</taxon>
        <taxon>Bacillota</taxon>
        <taxon>Clostridia</taxon>
        <taxon>Eubacteriales</taxon>
        <taxon>Clostridiaceae</taxon>
        <taxon>Clostridium</taxon>
    </lineage>
</organism>
<gene>
    <name evidence="1" type="ORF">C1I91_12115</name>
</gene>
<dbReference type="OrthoDB" id="1980949at2"/>
<protein>
    <recommendedName>
        <fullName evidence="3">PD-(D/E)XK nuclease family transposase</fullName>
    </recommendedName>
</protein>
<evidence type="ECO:0000313" key="1">
    <source>
        <dbReference type="EMBL" id="QAA32322.1"/>
    </source>
</evidence>
<dbReference type="EMBL" id="CP025746">
    <property type="protein sequence ID" value="QAA32322.1"/>
    <property type="molecule type" value="Genomic_DNA"/>
</dbReference>
<proteinExistence type="predicted"/>
<accession>A0A3R5X1U3</accession>
<dbReference type="AlphaFoldDB" id="A0A3R5X1U3"/>
<keyword evidence="2" id="KW-1185">Reference proteome</keyword>
<dbReference type="Proteomes" id="UP000286268">
    <property type="component" value="Chromosome"/>
</dbReference>
<reference evidence="1 2" key="1">
    <citation type="submission" date="2018-01" db="EMBL/GenBank/DDBJ databases">
        <title>Genome Sequencing and Assembly of Anaerobacter polyendosporus strain CT4.</title>
        <authorList>
            <person name="Tachaapaikoon C."/>
            <person name="Sutheeworapong S."/>
            <person name="Jenjaroenpun P."/>
            <person name="Wongsurawat T."/>
            <person name="Nookeaw I."/>
            <person name="Cheawchanlertfa P."/>
            <person name="Kosugi A."/>
            <person name="Cheevadhanarak S."/>
            <person name="Ratanakhanokchai K."/>
        </authorList>
    </citation>
    <scope>NUCLEOTIDE SEQUENCE [LARGE SCALE GENOMIC DNA]</scope>
    <source>
        <strain evidence="1 2">CT4</strain>
    </source>
</reference>
<dbReference type="KEGG" id="cmah:C1I91_12115"/>
<evidence type="ECO:0008006" key="3">
    <source>
        <dbReference type="Google" id="ProtNLM"/>
    </source>
</evidence>
<dbReference type="RefSeq" id="WP_128213109.1">
    <property type="nucleotide sequence ID" value="NZ_CP025746.1"/>
</dbReference>
<evidence type="ECO:0000313" key="2">
    <source>
        <dbReference type="Proteomes" id="UP000286268"/>
    </source>
</evidence>
<name>A0A3R5X1U3_9CLOT</name>